<dbReference type="PANTHER" id="PTHR11058:SF9">
    <property type="entry name" value="NADH-UBIQUINONE OXIDOREDUCTASE CHAIN 3"/>
    <property type="match status" value="1"/>
</dbReference>
<keyword evidence="6 9" id="KW-1133">Transmembrane helix</keyword>
<dbReference type="EMBL" id="JF414117">
    <property type="protein sequence ID" value="ADZ52298.1"/>
    <property type="molecule type" value="Genomic_DNA"/>
</dbReference>
<comment type="subcellular location">
    <subcellularLocation>
        <location evidence="1">Membrane</location>
    </subcellularLocation>
    <subcellularLocation>
        <location evidence="9">Mitochondrion membrane</location>
        <topology evidence="9">Multi-pass membrane protein</topology>
    </subcellularLocation>
</comment>
<sequence length="116" mass="13561">MLKVLILVLMMVFGFTSVLLIVFYLINFLMSIKDSNKNKISAFECGFVSVGKIQNSFSIHFFIMMLMFVIFDLEIVMFLGIMVSDMSSFFSFLMVMSFIVGGFYMEWWYGKLIWVI</sequence>
<keyword evidence="7 9" id="KW-0472">Membrane</keyword>
<comment type="function">
    <text evidence="9">Core subunit of the mitochondrial membrane respiratory chain NADH dehydrogenase (Complex I) which catalyzes electron transfer from NADH through the respiratory chain, using ubiquinone as an electron acceptor. Essential for the catalytic activity of complex I.</text>
</comment>
<reference evidence="10" key="1">
    <citation type="journal article" date="2011" name="Mol. Biol. Evol.">
        <title>Mutation Rates and Intraspecific Divergence of the Mitochondrial Genome of Pristionchus pacificus.</title>
        <authorList>
            <person name="Molnar R.I."/>
            <person name="Bartelmes G."/>
            <person name="Dinkelacker I."/>
            <person name="Witte H."/>
            <person name="Sommer R.J."/>
        </authorList>
    </citation>
    <scope>NUCLEOTIDE SEQUENCE</scope>
    <source>
        <strain evidence="10">PS312 California</strain>
    </source>
</reference>
<proteinExistence type="inferred from homology"/>
<dbReference type="InterPro" id="IPR038430">
    <property type="entry name" value="NDAH_ubi_oxred_su3_sf"/>
</dbReference>
<evidence type="ECO:0000256" key="6">
    <source>
        <dbReference type="ARBA" id="ARBA00022989"/>
    </source>
</evidence>
<evidence type="ECO:0000256" key="4">
    <source>
        <dbReference type="ARBA" id="ARBA00022448"/>
    </source>
</evidence>
<keyword evidence="5 9" id="KW-0812">Transmembrane</keyword>
<name>F2YQ36_PRIPA</name>
<comment type="similarity">
    <text evidence="2 9">Belongs to the complex I subunit 3 family.</text>
</comment>
<dbReference type="PANTHER" id="PTHR11058">
    <property type="entry name" value="NADH-UBIQUINONE OXIDOREDUCTASE CHAIN 3"/>
    <property type="match status" value="1"/>
</dbReference>
<keyword evidence="4 9" id="KW-0813">Transport</keyword>
<protein>
    <recommendedName>
        <fullName evidence="3 9">NADH-ubiquinone oxidoreductase chain 3</fullName>
        <ecNumber evidence="9">7.1.1.2</ecNumber>
    </recommendedName>
</protein>
<keyword evidence="9 10" id="KW-0496">Mitochondrion</keyword>
<evidence type="ECO:0000256" key="7">
    <source>
        <dbReference type="ARBA" id="ARBA00023136"/>
    </source>
</evidence>
<evidence type="ECO:0000256" key="3">
    <source>
        <dbReference type="ARBA" id="ARBA00021007"/>
    </source>
</evidence>
<comment type="catalytic activity">
    <reaction evidence="8 9">
        <text>a ubiquinone + NADH + 5 H(+)(in) = a ubiquinol + NAD(+) + 4 H(+)(out)</text>
        <dbReference type="Rhea" id="RHEA:29091"/>
        <dbReference type="Rhea" id="RHEA-COMP:9565"/>
        <dbReference type="Rhea" id="RHEA-COMP:9566"/>
        <dbReference type="ChEBI" id="CHEBI:15378"/>
        <dbReference type="ChEBI" id="CHEBI:16389"/>
        <dbReference type="ChEBI" id="CHEBI:17976"/>
        <dbReference type="ChEBI" id="CHEBI:57540"/>
        <dbReference type="ChEBI" id="CHEBI:57945"/>
        <dbReference type="EC" id="7.1.1.2"/>
    </reaction>
</comment>
<organism evidence="10">
    <name type="scientific">Pristionchus pacificus</name>
    <name type="common">Parasitic nematode worm</name>
    <dbReference type="NCBI Taxonomy" id="54126"/>
    <lineage>
        <taxon>Eukaryota</taxon>
        <taxon>Metazoa</taxon>
        <taxon>Ecdysozoa</taxon>
        <taxon>Nematoda</taxon>
        <taxon>Chromadorea</taxon>
        <taxon>Rhabditida</taxon>
        <taxon>Rhabditina</taxon>
        <taxon>Diplogasteromorpha</taxon>
        <taxon>Diplogasteroidea</taxon>
        <taxon>Neodiplogasteridae</taxon>
        <taxon>Pristionchus</taxon>
    </lineage>
</organism>
<keyword evidence="9" id="KW-0520">NAD</keyword>
<evidence type="ECO:0000256" key="2">
    <source>
        <dbReference type="ARBA" id="ARBA00008472"/>
    </source>
</evidence>
<evidence type="ECO:0000256" key="8">
    <source>
        <dbReference type="ARBA" id="ARBA00049551"/>
    </source>
</evidence>
<evidence type="ECO:0000256" key="9">
    <source>
        <dbReference type="RuleBase" id="RU003640"/>
    </source>
</evidence>
<dbReference type="InterPro" id="IPR000440">
    <property type="entry name" value="NADH_UbQ/plastoQ_OxRdtase_su3"/>
</dbReference>
<evidence type="ECO:0000256" key="5">
    <source>
        <dbReference type="ARBA" id="ARBA00022692"/>
    </source>
</evidence>
<keyword evidence="9" id="KW-0830">Ubiquinone</keyword>
<accession>F2YQ36</accession>
<dbReference type="GO" id="GO:0031966">
    <property type="term" value="C:mitochondrial membrane"/>
    <property type="evidence" value="ECO:0007669"/>
    <property type="project" value="UniProtKB-SubCell"/>
</dbReference>
<dbReference type="EC" id="7.1.1.2" evidence="9"/>
<feature type="transmembrane region" description="Helical" evidence="9">
    <location>
        <begin position="89"/>
        <end position="109"/>
    </location>
</feature>
<dbReference type="Pfam" id="PF00507">
    <property type="entry name" value="Oxidored_q4"/>
    <property type="match status" value="1"/>
</dbReference>
<evidence type="ECO:0000313" key="10">
    <source>
        <dbReference type="EMBL" id="ADZ52298.1"/>
    </source>
</evidence>
<keyword evidence="9" id="KW-0249">Electron transport</keyword>
<keyword evidence="9" id="KW-0679">Respiratory chain</keyword>
<dbReference type="AlphaFoldDB" id="F2YQ36"/>
<evidence type="ECO:0000256" key="1">
    <source>
        <dbReference type="ARBA" id="ARBA00004370"/>
    </source>
</evidence>
<dbReference type="GO" id="GO:0008137">
    <property type="term" value="F:NADH dehydrogenase (ubiquinone) activity"/>
    <property type="evidence" value="ECO:0007669"/>
    <property type="project" value="UniProtKB-UniRule"/>
</dbReference>
<keyword evidence="9" id="KW-1278">Translocase</keyword>
<feature type="transmembrane region" description="Helical" evidence="9">
    <location>
        <begin position="6"/>
        <end position="29"/>
    </location>
</feature>
<gene>
    <name evidence="10" type="primary">nad3</name>
</gene>
<feature type="transmembrane region" description="Helical" evidence="9">
    <location>
        <begin position="61"/>
        <end position="83"/>
    </location>
</feature>
<dbReference type="Gene3D" id="1.20.58.1610">
    <property type="entry name" value="NADH:ubiquinone/plastoquinone oxidoreductase, chain 3"/>
    <property type="match status" value="1"/>
</dbReference>
<geneLocation type="mitochondrion" evidence="10"/>